<evidence type="ECO:0000256" key="4">
    <source>
        <dbReference type="ARBA" id="ARBA00023136"/>
    </source>
</evidence>
<feature type="transmembrane region" description="Helical" evidence="6">
    <location>
        <begin position="143"/>
        <end position="165"/>
    </location>
</feature>
<keyword evidence="4 6" id="KW-0472">Membrane</keyword>
<organism evidence="8 9">
    <name type="scientific">Microlunatus kandeliicorticis</name>
    <dbReference type="NCBI Taxonomy" id="1759536"/>
    <lineage>
        <taxon>Bacteria</taxon>
        <taxon>Bacillati</taxon>
        <taxon>Actinomycetota</taxon>
        <taxon>Actinomycetes</taxon>
        <taxon>Propionibacteriales</taxon>
        <taxon>Propionibacteriaceae</taxon>
        <taxon>Microlunatus</taxon>
    </lineage>
</organism>
<dbReference type="Proteomes" id="UP000523079">
    <property type="component" value="Unassembled WGS sequence"/>
</dbReference>
<evidence type="ECO:0000256" key="2">
    <source>
        <dbReference type="ARBA" id="ARBA00022692"/>
    </source>
</evidence>
<accession>A0A7W3P783</accession>
<comment type="subcellular location">
    <subcellularLocation>
        <location evidence="1">Membrane</location>
        <topology evidence="1">Multi-pass membrane protein</topology>
    </subcellularLocation>
</comment>
<evidence type="ECO:0000256" key="3">
    <source>
        <dbReference type="ARBA" id="ARBA00022989"/>
    </source>
</evidence>
<evidence type="ECO:0000256" key="5">
    <source>
        <dbReference type="SAM" id="MobiDB-lite"/>
    </source>
</evidence>
<sequence length="213" mass="23065">MNTSFEHPSLRMPVTPEQRERAEQWLQEAYADGRLSEAEFDSRIGRVLSAGTRRELNEAFYGLVPPPQTSGAQTFGSSWSAAAPPQRPMGVYQQSYVPAPADQSTGPGAIAHFLGLFTWILGPGLVYALSGPGTRTRREAAKAFNFQLIAGVAGILAAILSSVAPWDILDFLVPLMWVGWFVLTIVGGAKAAQGADWKNPVKSVIKLDVLPER</sequence>
<evidence type="ECO:0000313" key="9">
    <source>
        <dbReference type="Proteomes" id="UP000523079"/>
    </source>
</evidence>
<dbReference type="InterPro" id="IPR019109">
    <property type="entry name" value="MamF_MmsF"/>
</dbReference>
<protein>
    <submittedName>
        <fullName evidence="8">Putative Tic20 family protein</fullName>
    </submittedName>
</protein>
<feature type="transmembrane region" description="Helical" evidence="6">
    <location>
        <begin position="171"/>
        <end position="192"/>
    </location>
</feature>
<name>A0A7W3P783_9ACTN</name>
<dbReference type="Pfam" id="PF09685">
    <property type="entry name" value="MamF_MmsF"/>
    <property type="match status" value="1"/>
</dbReference>
<dbReference type="Pfam" id="PF08044">
    <property type="entry name" value="DUF1707"/>
    <property type="match status" value="1"/>
</dbReference>
<keyword evidence="2 6" id="KW-0812">Transmembrane</keyword>
<dbReference type="InterPro" id="IPR012551">
    <property type="entry name" value="DUF1707_SHOCT-like"/>
</dbReference>
<keyword evidence="9" id="KW-1185">Reference proteome</keyword>
<evidence type="ECO:0000313" key="8">
    <source>
        <dbReference type="EMBL" id="MBA8795749.1"/>
    </source>
</evidence>
<feature type="transmembrane region" description="Helical" evidence="6">
    <location>
        <begin position="109"/>
        <end position="131"/>
    </location>
</feature>
<proteinExistence type="predicted"/>
<comment type="caution">
    <text evidence="8">The sequence shown here is derived from an EMBL/GenBank/DDBJ whole genome shotgun (WGS) entry which is preliminary data.</text>
</comment>
<dbReference type="AlphaFoldDB" id="A0A7W3P783"/>
<keyword evidence="3 6" id="KW-1133">Transmembrane helix</keyword>
<evidence type="ECO:0000256" key="1">
    <source>
        <dbReference type="ARBA" id="ARBA00004141"/>
    </source>
</evidence>
<reference evidence="8 9" key="1">
    <citation type="submission" date="2020-07" db="EMBL/GenBank/DDBJ databases">
        <title>Sequencing the genomes of 1000 actinobacteria strains.</title>
        <authorList>
            <person name="Klenk H.-P."/>
        </authorList>
    </citation>
    <scope>NUCLEOTIDE SEQUENCE [LARGE SCALE GENOMIC DNA]</scope>
    <source>
        <strain evidence="8 9">DSM 100723</strain>
    </source>
</reference>
<feature type="region of interest" description="Disordered" evidence="5">
    <location>
        <begin position="1"/>
        <end position="20"/>
    </location>
</feature>
<gene>
    <name evidence="8" type="ORF">FHX74_003390</name>
</gene>
<evidence type="ECO:0000259" key="7">
    <source>
        <dbReference type="Pfam" id="PF08044"/>
    </source>
</evidence>
<feature type="domain" description="DUF1707" evidence="7">
    <location>
        <begin position="17"/>
        <end position="63"/>
    </location>
</feature>
<evidence type="ECO:0000256" key="6">
    <source>
        <dbReference type="SAM" id="Phobius"/>
    </source>
</evidence>
<dbReference type="EMBL" id="JACGWT010000006">
    <property type="protein sequence ID" value="MBA8795749.1"/>
    <property type="molecule type" value="Genomic_DNA"/>
</dbReference>